<protein>
    <recommendedName>
        <fullName evidence="4">Secreted protein</fullName>
    </recommendedName>
</protein>
<evidence type="ECO:0000256" key="1">
    <source>
        <dbReference type="SAM" id="MobiDB-lite"/>
    </source>
</evidence>
<feature type="compositionally biased region" description="Gly residues" evidence="1">
    <location>
        <begin position="48"/>
        <end position="59"/>
    </location>
</feature>
<evidence type="ECO:0000313" key="3">
    <source>
        <dbReference type="Proteomes" id="UP001501020"/>
    </source>
</evidence>
<name>A0ABP5JY12_9ACTN</name>
<organism evidence="2 3">
    <name type="scientific">Actinomadura napierensis</name>
    <dbReference type="NCBI Taxonomy" id="267854"/>
    <lineage>
        <taxon>Bacteria</taxon>
        <taxon>Bacillati</taxon>
        <taxon>Actinomycetota</taxon>
        <taxon>Actinomycetes</taxon>
        <taxon>Streptosporangiales</taxon>
        <taxon>Thermomonosporaceae</taxon>
        <taxon>Actinomadura</taxon>
    </lineage>
</organism>
<evidence type="ECO:0000313" key="2">
    <source>
        <dbReference type="EMBL" id="GAA2124472.1"/>
    </source>
</evidence>
<dbReference type="EMBL" id="BAAAMR010000006">
    <property type="protein sequence ID" value="GAA2124472.1"/>
    <property type="molecule type" value="Genomic_DNA"/>
</dbReference>
<sequence>MRLRVWLWLWWAASRQVVVERGRRLRRAIGQPPYAKRHGPGQVAGAVHGTGDGVSGGTGPPLVRRRLRR</sequence>
<dbReference type="Proteomes" id="UP001501020">
    <property type="component" value="Unassembled WGS sequence"/>
</dbReference>
<proteinExistence type="predicted"/>
<reference evidence="3" key="1">
    <citation type="journal article" date="2019" name="Int. J. Syst. Evol. Microbiol.">
        <title>The Global Catalogue of Microorganisms (GCM) 10K type strain sequencing project: providing services to taxonomists for standard genome sequencing and annotation.</title>
        <authorList>
            <consortium name="The Broad Institute Genomics Platform"/>
            <consortium name="The Broad Institute Genome Sequencing Center for Infectious Disease"/>
            <person name="Wu L."/>
            <person name="Ma J."/>
        </authorList>
    </citation>
    <scope>NUCLEOTIDE SEQUENCE [LARGE SCALE GENOMIC DNA]</scope>
    <source>
        <strain evidence="3">JCM 13850</strain>
    </source>
</reference>
<comment type="caution">
    <text evidence="2">The sequence shown here is derived from an EMBL/GenBank/DDBJ whole genome shotgun (WGS) entry which is preliminary data.</text>
</comment>
<feature type="region of interest" description="Disordered" evidence="1">
    <location>
        <begin position="31"/>
        <end position="69"/>
    </location>
</feature>
<accession>A0ABP5JY12</accession>
<gene>
    <name evidence="2" type="ORF">GCM10009727_12070</name>
</gene>
<keyword evidence="3" id="KW-1185">Reference proteome</keyword>
<evidence type="ECO:0008006" key="4">
    <source>
        <dbReference type="Google" id="ProtNLM"/>
    </source>
</evidence>